<protein>
    <submittedName>
        <fullName evidence="1">Uncharacterized protein</fullName>
    </submittedName>
</protein>
<proteinExistence type="predicted"/>
<keyword evidence="2" id="KW-1185">Reference proteome</keyword>
<gene>
    <name evidence="1" type="ORF">MARGE09_P1888</name>
</gene>
<evidence type="ECO:0000313" key="1">
    <source>
        <dbReference type="EMBL" id="BCD97687.1"/>
    </source>
</evidence>
<evidence type="ECO:0000313" key="2">
    <source>
        <dbReference type="Proteomes" id="UP001320119"/>
    </source>
</evidence>
<dbReference type="KEGG" id="marq:MARGE09_P1888"/>
<accession>A0AAN1WHH5</accession>
<dbReference type="EMBL" id="AP023086">
    <property type="protein sequence ID" value="BCD97687.1"/>
    <property type="molecule type" value="Genomic_DNA"/>
</dbReference>
<dbReference type="RefSeq" id="WP_236987152.1">
    <property type="nucleotide sequence ID" value="NZ_AP023086.1"/>
</dbReference>
<name>A0AAN1WHH5_9GAMM</name>
<organism evidence="1 2">
    <name type="scientific">Marinagarivorans cellulosilyticus</name>
    <dbReference type="NCBI Taxonomy" id="2721545"/>
    <lineage>
        <taxon>Bacteria</taxon>
        <taxon>Pseudomonadati</taxon>
        <taxon>Pseudomonadota</taxon>
        <taxon>Gammaproteobacteria</taxon>
        <taxon>Cellvibrionales</taxon>
        <taxon>Cellvibrionaceae</taxon>
        <taxon>Marinagarivorans</taxon>
    </lineage>
</organism>
<dbReference type="Proteomes" id="UP001320119">
    <property type="component" value="Chromosome"/>
</dbReference>
<reference evidence="1 2" key="1">
    <citation type="journal article" date="2022" name="IScience">
        <title>An ultrasensitive nanofiber-based assay for enzymatic hydrolysis and deep-sea microbial degradation of cellulose.</title>
        <authorList>
            <person name="Tsudome M."/>
            <person name="Tachioka M."/>
            <person name="Miyazaki M."/>
            <person name="Uchimura K."/>
            <person name="Tsuda M."/>
            <person name="Takaki Y."/>
            <person name="Deguchi S."/>
        </authorList>
    </citation>
    <scope>NUCLEOTIDE SEQUENCE [LARGE SCALE GENOMIC DNA]</scope>
    <source>
        <strain evidence="1 2">GE09</strain>
    </source>
</reference>
<sequence length="168" mass="18731">MMSQQAIVTNPLVKKIRYAKGRSSQVFDFLFSLSIDDVVNNLNLAGFNVGSPAHIKQSLIRPHVSNILESCARGCACPVVPRVPMTASHAVRRMNALKIAFTRYLEESDAQLQADKMGRLRDNIHRLLAADVCMPPNQLMIFKLKLESLFFAADAWSAQCSTSERQPL</sequence>
<dbReference type="AlphaFoldDB" id="A0AAN1WHH5"/>